<dbReference type="EMBL" id="CP035758">
    <property type="protein sequence ID" value="QBD79752.1"/>
    <property type="molecule type" value="Genomic_DNA"/>
</dbReference>
<sequence>MTRPHDKLQTIVRAYQQICAGEEPWIALGNFRSAWYGYAKDIREQLVCEPLMQPVEETEHTRKWAAFCAASVEFLCDRYSVACPAWTREARYRLTAPWWHTKHIYHIATRVQLMQTTPEPFARCNIFCGNRLFQNKYEMSEWVQEARARGLKSPGEIWQYARQKEISIHGG</sequence>
<evidence type="ECO:0000313" key="1">
    <source>
        <dbReference type="EMBL" id="QBD79752.1"/>
    </source>
</evidence>
<reference evidence="1 2" key="1">
    <citation type="submission" date="2019-01" db="EMBL/GenBank/DDBJ databases">
        <title>Ktedonosporobacter rubrisoli SCAWS-G2.</title>
        <authorList>
            <person name="Huang Y."/>
            <person name="Yan B."/>
        </authorList>
    </citation>
    <scope>NUCLEOTIDE SEQUENCE [LARGE SCALE GENOMIC DNA]</scope>
    <source>
        <strain evidence="1 2">SCAWS-G2</strain>
    </source>
</reference>
<accession>A0A4P6JWJ1</accession>
<name>A0A4P6JWJ1_KTERU</name>
<dbReference type="RefSeq" id="WP_129890818.1">
    <property type="nucleotide sequence ID" value="NZ_CP035758.1"/>
</dbReference>
<dbReference type="OrthoDB" id="2614981at2"/>
<evidence type="ECO:0000313" key="2">
    <source>
        <dbReference type="Proteomes" id="UP000290365"/>
    </source>
</evidence>
<organism evidence="1 2">
    <name type="scientific">Ktedonosporobacter rubrisoli</name>
    <dbReference type="NCBI Taxonomy" id="2509675"/>
    <lineage>
        <taxon>Bacteria</taxon>
        <taxon>Bacillati</taxon>
        <taxon>Chloroflexota</taxon>
        <taxon>Ktedonobacteria</taxon>
        <taxon>Ktedonobacterales</taxon>
        <taxon>Ktedonosporobacteraceae</taxon>
        <taxon>Ktedonosporobacter</taxon>
    </lineage>
</organism>
<keyword evidence="2" id="KW-1185">Reference proteome</keyword>
<dbReference type="AlphaFoldDB" id="A0A4P6JWJ1"/>
<proteinExistence type="predicted"/>
<dbReference type="Proteomes" id="UP000290365">
    <property type="component" value="Chromosome"/>
</dbReference>
<gene>
    <name evidence="1" type="ORF">EPA93_28745</name>
</gene>
<dbReference type="KEGG" id="kbs:EPA93_28745"/>
<protein>
    <submittedName>
        <fullName evidence="1">Uncharacterized protein</fullName>
    </submittedName>
</protein>